<sequence length="196" mass="22094">MPIPEFADHGGLPPFVNGHPTLPNARSPFSATMQEVVERFCTSEHRAKLLKGLNEYRKHLHSGGFVSGSQWIDGSFVEDVERTQKRNPNDIDVVTLYNRPIKYQADPLSWAADYTNYLRNQFFDTLAMKPAYLCDTYDIDLDAGSRPLVRNTTYWFGLFSDMRGSGSKKGILEVPLAVDPMEFTAVDHAIGSRFSV</sequence>
<dbReference type="AlphaFoldDB" id="A0A6L6WHB6"/>
<accession>A0A6L6WHB6</accession>
<protein>
    <submittedName>
        <fullName evidence="1">Uncharacterized protein</fullName>
    </submittedName>
</protein>
<comment type="caution">
    <text evidence="1">The sequence shown here is derived from an EMBL/GenBank/DDBJ whole genome shotgun (WGS) entry which is preliminary data.</text>
</comment>
<gene>
    <name evidence="1" type="ORF">GO984_04590</name>
</gene>
<evidence type="ECO:0000313" key="2">
    <source>
        <dbReference type="Proteomes" id="UP000478892"/>
    </source>
</evidence>
<organism evidence="1 2">
    <name type="scientific">Parasedimentitalea huanghaiensis</name>
    <dbReference type="NCBI Taxonomy" id="2682100"/>
    <lineage>
        <taxon>Bacteria</taxon>
        <taxon>Pseudomonadati</taxon>
        <taxon>Pseudomonadota</taxon>
        <taxon>Alphaproteobacteria</taxon>
        <taxon>Rhodobacterales</taxon>
        <taxon>Paracoccaceae</taxon>
        <taxon>Parasedimentitalea</taxon>
    </lineage>
</organism>
<evidence type="ECO:0000313" key="1">
    <source>
        <dbReference type="EMBL" id="MVO15082.1"/>
    </source>
</evidence>
<reference evidence="1 2" key="1">
    <citation type="submission" date="2019-12" db="EMBL/GenBank/DDBJ databases">
        <authorList>
            <person name="Zhang Y.-J."/>
        </authorList>
    </citation>
    <scope>NUCLEOTIDE SEQUENCE [LARGE SCALE GENOMIC DNA]</scope>
    <source>
        <strain evidence="1 2">CY05</strain>
    </source>
</reference>
<keyword evidence="2" id="KW-1185">Reference proteome</keyword>
<dbReference type="EMBL" id="WQLV01000002">
    <property type="protein sequence ID" value="MVO15082.1"/>
    <property type="molecule type" value="Genomic_DNA"/>
</dbReference>
<dbReference type="Proteomes" id="UP000478892">
    <property type="component" value="Unassembled WGS sequence"/>
</dbReference>
<dbReference type="RefSeq" id="WP_157021394.1">
    <property type="nucleotide sequence ID" value="NZ_WQLV01000002.1"/>
</dbReference>
<proteinExistence type="predicted"/>
<dbReference type="InterPro" id="IPR053860">
    <property type="entry name" value="DUF6932"/>
</dbReference>
<name>A0A6L6WHB6_9RHOB</name>
<dbReference type="Pfam" id="PF22014">
    <property type="entry name" value="DUF6932"/>
    <property type="match status" value="1"/>
</dbReference>